<comment type="subcellular location">
    <subcellularLocation>
        <location evidence="2">Cytoplasm</location>
    </subcellularLocation>
    <text evidence="2">Associated with two foci at the outer edges of the nucleoid region in young cells, and at four foci within both cell halves in older cells.</text>
</comment>
<keyword evidence="2" id="KW-0159">Chromosome partition</keyword>
<organism evidence="3">
    <name type="scientific">Caldithrix abyssi</name>
    <dbReference type="NCBI Taxonomy" id="187145"/>
    <lineage>
        <taxon>Bacteria</taxon>
        <taxon>Pseudomonadati</taxon>
        <taxon>Calditrichota</taxon>
        <taxon>Calditrichia</taxon>
        <taxon>Calditrichales</taxon>
        <taxon>Calditrichaceae</taxon>
        <taxon>Caldithrix</taxon>
    </lineage>
</organism>
<dbReference type="InterPro" id="IPR003768">
    <property type="entry name" value="ScpA"/>
</dbReference>
<evidence type="ECO:0000313" key="3">
    <source>
        <dbReference type="EMBL" id="HHJ52377.1"/>
    </source>
</evidence>
<comment type="subunit">
    <text evidence="2">Component of a cohesin-like complex composed of ScpA, ScpB and the Smc homodimer, in which ScpA and ScpB bind to the head domain of Smc. The presence of the three proteins is required for the association of the complex with DNA.</text>
</comment>
<keyword evidence="2" id="KW-0963">Cytoplasm</keyword>
<proteinExistence type="inferred from homology"/>
<name>A0A7V5UEF7_CALAY</name>
<protein>
    <recommendedName>
        <fullName evidence="1 2">Segregation and condensation protein A</fullName>
    </recommendedName>
</protein>
<keyword evidence="2" id="KW-0132">Cell division</keyword>
<dbReference type="Pfam" id="PF02616">
    <property type="entry name" value="SMC_ScpA"/>
    <property type="match status" value="1"/>
</dbReference>
<accession>A0A7V5UEF7</accession>
<dbReference type="Gene3D" id="6.10.250.2410">
    <property type="match status" value="1"/>
</dbReference>
<comment type="function">
    <text evidence="2">Participates in chromosomal partition during cell division. May act via the formation of a condensin-like complex containing Smc and ScpB that pull DNA away from mid-cell into both cell halves.</text>
</comment>
<dbReference type="GO" id="GO:0005737">
    <property type="term" value="C:cytoplasm"/>
    <property type="evidence" value="ECO:0007669"/>
    <property type="project" value="UniProtKB-SubCell"/>
</dbReference>
<dbReference type="GO" id="GO:0051301">
    <property type="term" value="P:cell division"/>
    <property type="evidence" value="ECO:0007669"/>
    <property type="project" value="UniProtKB-KW"/>
</dbReference>
<gene>
    <name evidence="2" type="primary">scpA</name>
    <name evidence="3" type="ORF">ENJ89_04210</name>
</gene>
<dbReference type="EMBL" id="DROD01000284">
    <property type="protein sequence ID" value="HHJ52377.1"/>
    <property type="molecule type" value="Genomic_DNA"/>
</dbReference>
<dbReference type="Gene3D" id="1.10.10.580">
    <property type="entry name" value="Structural maintenance of chromosome 1. Chain E"/>
    <property type="match status" value="1"/>
</dbReference>
<comment type="caution">
    <text evidence="3">The sequence shown here is derived from an EMBL/GenBank/DDBJ whole genome shotgun (WGS) entry which is preliminary data.</text>
</comment>
<dbReference type="Proteomes" id="UP000886124">
    <property type="component" value="Unassembled WGS sequence"/>
</dbReference>
<dbReference type="InterPro" id="IPR023093">
    <property type="entry name" value="ScpA-like_C"/>
</dbReference>
<evidence type="ECO:0000256" key="1">
    <source>
        <dbReference type="ARBA" id="ARBA00044777"/>
    </source>
</evidence>
<dbReference type="HAMAP" id="MF_01805">
    <property type="entry name" value="ScpA"/>
    <property type="match status" value="1"/>
</dbReference>
<dbReference type="AlphaFoldDB" id="A0A7V5UEF7"/>
<evidence type="ECO:0000256" key="2">
    <source>
        <dbReference type="HAMAP-Rule" id="MF_01805"/>
    </source>
</evidence>
<reference evidence="3" key="1">
    <citation type="journal article" date="2020" name="mSystems">
        <title>Genome- and Community-Level Interaction Insights into Carbon Utilization and Element Cycling Functions of Hydrothermarchaeota in Hydrothermal Sediment.</title>
        <authorList>
            <person name="Zhou Z."/>
            <person name="Liu Y."/>
            <person name="Xu W."/>
            <person name="Pan J."/>
            <person name="Luo Z.H."/>
            <person name="Li M."/>
        </authorList>
    </citation>
    <scope>NUCLEOTIDE SEQUENCE [LARGE SCALE GENOMIC DNA]</scope>
    <source>
        <strain evidence="3">HyVt-527</strain>
    </source>
</reference>
<comment type="similarity">
    <text evidence="2">Belongs to the ScpA family.</text>
</comment>
<dbReference type="PANTHER" id="PTHR33969:SF2">
    <property type="entry name" value="SEGREGATION AND CONDENSATION PROTEIN A"/>
    <property type="match status" value="1"/>
</dbReference>
<sequence>MRYRVKLDVFEGPFDLLLFLIRKNEVDIYDIPIAEITKQFLAYIEVMKLLDLNVAGDFIEMVAILMHIKARMLLPKSVSESEEPEDPRTELVERLIEYKRFKEASYQLNELEREREKLYPRRYFAFVPKEEEISDEEYLDRVTLFDLILAFRRALDNMPKVTHHEVKKIDVTVEQQEAFILEKIEQHKVLLFQDLMREIKEKIVLIVTFIAMLELVRKGKIQVRQSRVFDDIRIKRKIAA</sequence>
<keyword evidence="2" id="KW-0131">Cell cycle</keyword>
<dbReference type="GO" id="GO:0006260">
    <property type="term" value="P:DNA replication"/>
    <property type="evidence" value="ECO:0007669"/>
    <property type="project" value="UniProtKB-UniRule"/>
</dbReference>
<dbReference type="GO" id="GO:0007059">
    <property type="term" value="P:chromosome segregation"/>
    <property type="evidence" value="ECO:0007669"/>
    <property type="project" value="UniProtKB-UniRule"/>
</dbReference>
<dbReference type="PANTHER" id="PTHR33969">
    <property type="entry name" value="SEGREGATION AND CONDENSATION PROTEIN A"/>
    <property type="match status" value="1"/>
</dbReference>